<keyword evidence="2" id="KW-0808">Transferase</keyword>
<dbReference type="Gene3D" id="3.40.1280.10">
    <property type="match status" value="1"/>
</dbReference>
<evidence type="ECO:0000256" key="3">
    <source>
        <dbReference type="SAM" id="MobiDB-lite"/>
    </source>
</evidence>
<dbReference type="GO" id="GO:0006396">
    <property type="term" value="P:RNA processing"/>
    <property type="evidence" value="ECO:0007669"/>
    <property type="project" value="InterPro"/>
</dbReference>
<dbReference type="GO" id="GO:0008173">
    <property type="term" value="F:RNA methyltransferase activity"/>
    <property type="evidence" value="ECO:0007669"/>
    <property type="project" value="InterPro"/>
</dbReference>
<feature type="compositionally biased region" description="Low complexity" evidence="3">
    <location>
        <begin position="14"/>
        <end position="24"/>
    </location>
</feature>
<dbReference type="SMART" id="SM00967">
    <property type="entry name" value="SpoU_sub_bind"/>
    <property type="match status" value="1"/>
</dbReference>
<evidence type="ECO:0000259" key="4">
    <source>
        <dbReference type="SMART" id="SM00967"/>
    </source>
</evidence>
<evidence type="ECO:0000256" key="1">
    <source>
        <dbReference type="ARBA" id="ARBA00022603"/>
    </source>
</evidence>
<keyword evidence="6" id="KW-1185">Reference proteome</keyword>
<dbReference type="InterPro" id="IPR029064">
    <property type="entry name" value="Ribosomal_eL30-like_sf"/>
</dbReference>
<protein>
    <submittedName>
        <fullName evidence="5">RNA methyltransferase, TrmH family, group 3</fullName>
    </submittedName>
</protein>
<dbReference type="Pfam" id="PF08032">
    <property type="entry name" value="SpoU_sub_bind"/>
    <property type="match status" value="1"/>
</dbReference>
<dbReference type="Proteomes" id="UP000004662">
    <property type="component" value="Chromosome"/>
</dbReference>
<dbReference type="InterPro" id="IPR013123">
    <property type="entry name" value="SpoU_subst-bd"/>
</dbReference>
<evidence type="ECO:0000256" key="2">
    <source>
        <dbReference type="ARBA" id="ARBA00022679"/>
    </source>
</evidence>
<dbReference type="eggNOG" id="COG0566">
    <property type="taxonomic scope" value="Bacteria"/>
</dbReference>
<dbReference type="GO" id="GO:0032259">
    <property type="term" value="P:methylation"/>
    <property type="evidence" value="ECO:0007669"/>
    <property type="project" value="UniProtKB-KW"/>
</dbReference>
<dbReference type="OrthoDB" id="9785673at2"/>
<dbReference type="InterPro" id="IPR029026">
    <property type="entry name" value="tRNA_m1G_MTases_N"/>
</dbReference>
<dbReference type="GO" id="GO:0005829">
    <property type="term" value="C:cytosol"/>
    <property type="evidence" value="ECO:0007669"/>
    <property type="project" value="TreeGrafter"/>
</dbReference>
<name>G7Q956_9BACT</name>
<dbReference type="HOGENOM" id="CLU_021322_0_1_7"/>
<dbReference type="Gene3D" id="3.30.1330.30">
    <property type="match status" value="1"/>
</dbReference>
<dbReference type="SUPFAM" id="SSF55315">
    <property type="entry name" value="L30e-like"/>
    <property type="match status" value="1"/>
</dbReference>
<feature type="domain" description="RNA 2-O ribose methyltransferase substrate binding" evidence="4">
    <location>
        <begin position="31"/>
        <end position="106"/>
    </location>
</feature>
<feature type="region of interest" description="Disordered" evidence="3">
    <location>
        <begin position="1"/>
        <end position="37"/>
    </location>
</feature>
<keyword evidence="1 5" id="KW-0489">Methyltransferase</keyword>
<gene>
    <name evidence="5" type="ORF">DFW101_1771</name>
</gene>
<dbReference type="InterPro" id="IPR004441">
    <property type="entry name" value="rRNA_MeTrfase_TrmH"/>
</dbReference>
<dbReference type="RefSeq" id="WP_009181170.1">
    <property type="nucleotide sequence ID" value="NZ_CM001368.1"/>
</dbReference>
<evidence type="ECO:0000313" key="5">
    <source>
        <dbReference type="EMBL" id="EHJ47778.1"/>
    </source>
</evidence>
<proteinExistence type="predicted"/>
<dbReference type="GO" id="GO:0003723">
    <property type="term" value="F:RNA binding"/>
    <property type="evidence" value="ECO:0007669"/>
    <property type="project" value="InterPro"/>
</dbReference>
<dbReference type="EMBL" id="CM001368">
    <property type="protein sequence ID" value="EHJ47778.1"/>
    <property type="molecule type" value="Genomic_DNA"/>
</dbReference>
<dbReference type="AlphaFoldDB" id="G7Q956"/>
<dbReference type="PANTHER" id="PTHR46429:SF1">
    <property type="entry name" value="23S RRNA (GUANOSINE-2'-O-)-METHYLTRANSFERASE RLMB"/>
    <property type="match status" value="1"/>
</dbReference>
<dbReference type="InterPro" id="IPR001537">
    <property type="entry name" value="SpoU_MeTrfase"/>
</dbReference>
<organism evidence="5 6">
    <name type="scientific">Solidesulfovibrio carbinoliphilus subsp. oakridgensis</name>
    <dbReference type="NCBI Taxonomy" id="694327"/>
    <lineage>
        <taxon>Bacteria</taxon>
        <taxon>Pseudomonadati</taxon>
        <taxon>Thermodesulfobacteriota</taxon>
        <taxon>Desulfovibrionia</taxon>
        <taxon>Desulfovibrionales</taxon>
        <taxon>Desulfovibrionaceae</taxon>
        <taxon>Solidesulfovibrio</taxon>
    </lineage>
</organism>
<dbReference type="PANTHER" id="PTHR46429">
    <property type="entry name" value="23S RRNA (GUANOSINE-2'-O-)-METHYLTRANSFERASE RLMB"/>
    <property type="match status" value="1"/>
</dbReference>
<dbReference type="STRING" id="694327.DFW101_1771"/>
<dbReference type="Pfam" id="PF00588">
    <property type="entry name" value="SpoU_methylase"/>
    <property type="match status" value="1"/>
</dbReference>
<evidence type="ECO:0000313" key="6">
    <source>
        <dbReference type="Proteomes" id="UP000004662"/>
    </source>
</evidence>
<reference evidence="6" key="1">
    <citation type="journal article" date="2015" name="Genome Announc.">
        <title>High-Quality Draft Genome Sequence of Desulfovibrio carbinoliphilus FW-101-2B, an Organic Acid-Oxidizing Sulfate-Reducing Bacterium Isolated from Uranium(VI)-Contaminated Groundwater.</title>
        <authorList>
            <person name="Ramsay B.D."/>
            <person name="Hwang C."/>
            <person name="Woo H.L."/>
            <person name="Carroll S.L."/>
            <person name="Lucas S."/>
            <person name="Han J."/>
            <person name="Lapidus A.L."/>
            <person name="Cheng J.F."/>
            <person name="Goodwin L.A."/>
            <person name="Pitluck S."/>
            <person name="Peters L."/>
            <person name="Chertkov O."/>
            <person name="Held B."/>
            <person name="Detter J.C."/>
            <person name="Han C.S."/>
            <person name="Tapia R."/>
            <person name="Land M.L."/>
            <person name="Hauser L.J."/>
            <person name="Kyrpides N.C."/>
            <person name="Ivanova N.N."/>
            <person name="Mikhailova N."/>
            <person name="Pagani I."/>
            <person name="Woyke T."/>
            <person name="Arkin A.P."/>
            <person name="Dehal P."/>
            <person name="Chivian D."/>
            <person name="Criddle C.S."/>
            <person name="Wu W."/>
            <person name="Chakraborty R."/>
            <person name="Hazen T.C."/>
            <person name="Fields M.W."/>
        </authorList>
    </citation>
    <scope>NUCLEOTIDE SEQUENCE [LARGE SCALE GENOMIC DNA]</scope>
    <source>
        <strain evidence="6">FW-101-2B</strain>
    </source>
</reference>
<dbReference type="SUPFAM" id="SSF75217">
    <property type="entry name" value="alpha/beta knot"/>
    <property type="match status" value="1"/>
</dbReference>
<accession>G7Q956</accession>
<dbReference type="CDD" id="cd18103">
    <property type="entry name" value="SpoU-like_RlmB"/>
    <property type="match status" value="1"/>
</dbReference>
<sequence>MSHQDRPRRPAPSPALSSPSQSPVPTLPEDMLPGRKPVRELLAERPKSVDDVLLRQGLRGPDIDAIVASCREAGVRFRFVPTGDLDRLYPGNHQGVLARLIAGELASLDDVLEATRNAPLPVALALDRVQDPGNVGALARTLYALGGGGIILPRHEGARLGPGAAKASAGTLSRLPVAKVANLSRALEEAAEAGFAVVGAAGEDGAENALAARPEFPLVLVLGNEDEGIRLGVRKRCQTLYRIPQARPLDSLNVAQAGAILLGRLAGLRGQETS</sequence>
<dbReference type="InterPro" id="IPR029028">
    <property type="entry name" value="Alpha/beta_knot_MTases"/>
</dbReference>